<proteinExistence type="predicted"/>
<protein>
    <submittedName>
        <fullName evidence="2">Uncharacterized protein</fullName>
    </submittedName>
</protein>
<organism evidence="2 3">
    <name type="scientific">Ficus carica</name>
    <name type="common">Common fig</name>
    <dbReference type="NCBI Taxonomy" id="3494"/>
    <lineage>
        <taxon>Eukaryota</taxon>
        <taxon>Viridiplantae</taxon>
        <taxon>Streptophyta</taxon>
        <taxon>Embryophyta</taxon>
        <taxon>Tracheophyta</taxon>
        <taxon>Spermatophyta</taxon>
        <taxon>Magnoliopsida</taxon>
        <taxon>eudicotyledons</taxon>
        <taxon>Gunneridae</taxon>
        <taxon>Pentapetalae</taxon>
        <taxon>rosids</taxon>
        <taxon>fabids</taxon>
        <taxon>Rosales</taxon>
        <taxon>Moraceae</taxon>
        <taxon>Ficeae</taxon>
        <taxon>Ficus</taxon>
    </lineage>
</organism>
<evidence type="ECO:0000313" key="2">
    <source>
        <dbReference type="EMBL" id="GMN37482.1"/>
    </source>
</evidence>
<evidence type="ECO:0000313" key="3">
    <source>
        <dbReference type="Proteomes" id="UP001187192"/>
    </source>
</evidence>
<name>A0AA88D197_FICCA</name>
<gene>
    <name evidence="2" type="ORF">TIFTF001_006851</name>
</gene>
<sequence>MVGLQGEGGCLGGDIVEREDLATRSLLITFSSLLISPKFVVVALHLQSLPPNSYVHRHRSPSSKESCARPTPNPCGSRCSRNQSHDFI</sequence>
<dbReference type="EMBL" id="BTGU01000007">
    <property type="protein sequence ID" value="GMN37482.1"/>
    <property type="molecule type" value="Genomic_DNA"/>
</dbReference>
<comment type="caution">
    <text evidence="2">The sequence shown here is derived from an EMBL/GenBank/DDBJ whole genome shotgun (WGS) entry which is preliminary data.</text>
</comment>
<dbReference type="Gramene" id="FCD_00024196-RA">
    <property type="protein sequence ID" value="FCD_00024196-RA:cds"/>
    <property type="gene ID" value="FCD_00024196"/>
</dbReference>
<keyword evidence="3" id="KW-1185">Reference proteome</keyword>
<dbReference type="Proteomes" id="UP001187192">
    <property type="component" value="Unassembled WGS sequence"/>
</dbReference>
<accession>A0AA88D197</accession>
<feature type="region of interest" description="Disordered" evidence="1">
    <location>
        <begin position="53"/>
        <end position="88"/>
    </location>
</feature>
<evidence type="ECO:0000256" key="1">
    <source>
        <dbReference type="SAM" id="MobiDB-lite"/>
    </source>
</evidence>
<dbReference type="AlphaFoldDB" id="A0AA88D197"/>
<reference evidence="2" key="1">
    <citation type="submission" date="2023-07" db="EMBL/GenBank/DDBJ databases">
        <title>draft genome sequence of fig (Ficus carica).</title>
        <authorList>
            <person name="Takahashi T."/>
            <person name="Nishimura K."/>
        </authorList>
    </citation>
    <scope>NUCLEOTIDE SEQUENCE</scope>
</reference>